<reference evidence="9" key="1">
    <citation type="submission" date="2022-10" db="EMBL/GenBank/DDBJ databases">
        <title>Complete genome sequence of Schlegelella aquatica LMG 23380.</title>
        <authorList>
            <person name="Musilova J."/>
            <person name="Kourilova X."/>
            <person name="Bezdicek M."/>
            <person name="Hermankova K."/>
            <person name="Obruca S."/>
            <person name="Sedlar K."/>
        </authorList>
    </citation>
    <scope>NUCLEOTIDE SEQUENCE</scope>
    <source>
        <strain evidence="9">LMG 23380</strain>
    </source>
</reference>
<dbReference type="PANTHER" id="PTHR34979">
    <property type="entry name" value="INNER MEMBRANE PROTEIN YGAZ"/>
    <property type="match status" value="1"/>
</dbReference>
<dbReference type="PANTHER" id="PTHR34979:SF1">
    <property type="entry name" value="INNER MEMBRANE PROTEIN YGAZ"/>
    <property type="match status" value="1"/>
</dbReference>
<comment type="subcellular location">
    <subcellularLocation>
        <location evidence="1">Cell membrane</location>
        <topology evidence="1">Multi-pass membrane protein</topology>
    </subcellularLocation>
</comment>
<sequence length="246" mass="26272">MMYHAASALLRHPEFKRGAVDMIHVALGIAAWGLVTGVAMVKSGLGVPLAVAMSLLVFAGSAQLAALPLMTSGAPIWVVWATAFCVNLRFVIFSAMWRPYFARFPRWQRCVLGYFSGDLNYVLFMKRFPDGEPHPDQIPYYWGGVATNWLGWQVSSMIGIGLANAIPTHWGLGFAGVLALLGIACSLLQDRATWVAAAVACAAAVAAYALPLRLNILVAIAAAVATGLAMEAADRVRARASAKEVP</sequence>
<dbReference type="Proteomes" id="UP001163266">
    <property type="component" value="Chromosome"/>
</dbReference>
<evidence type="ECO:0000256" key="5">
    <source>
        <dbReference type="ARBA" id="ARBA00022692"/>
    </source>
</evidence>
<comment type="similarity">
    <text evidence="2">Belongs to the AzlC family.</text>
</comment>
<organism evidence="9 10">
    <name type="scientific">Caldimonas aquatica</name>
    <dbReference type="NCBI Taxonomy" id="376175"/>
    <lineage>
        <taxon>Bacteria</taxon>
        <taxon>Pseudomonadati</taxon>
        <taxon>Pseudomonadota</taxon>
        <taxon>Betaproteobacteria</taxon>
        <taxon>Burkholderiales</taxon>
        <taxon>Sphaerotilaceae</taxon>
        <taxon>Caldimonas</taxon>
    </lineage>
</organism>
<dbReference type="RefSeq" id="WP_264891898.1">
    <property type="nucleotide sequence ID" value="NZ_CP110257.1"/>
</dbReference>
<dbReference type="EMBL" id="CP110257">
    <property type="protein sequence ID" value="UZD54329.1"/>
    <property type="molecule type" value="Genomic_DNA"/>
</dbReference>
<feature type="transmembrane region" description="Helical" evidence="8">
    <location>
        <begin position="216"/>
        <end position="233"/>
    </location>
</feature>
<keyword evidence="6 8" id="KW-1133">Transmembrane helix</keyword>
<evidence type="ECO:0000313" key="10">
    <source>
        <dbReference type="Proteomes" id="UP001163266"/>
    </source>
</evidence>
<evidence type="ECO:0000256" key="3">
    <source>
        <dbReference type="ARBA" id="ARBA00022448"/>
    </source>
</evidence>
<feature type="transmembrane region" description="Helical" evidence="8">
    <location>
        <begin position="21"/>
        <end position="41"/>
    </location>
</feature>
<evidence type="ECO:0000256" key="8">
    <source>
        <dbReference type="SAM" id="Phobius"/>
    </source>
</evidence>
<keyword evidence="10" id="KW-1185">Reference proteome</keyword>
<feature type="transmembrane region" description="Helical" evidence="8">
    <location>
        <begin position="158"/>
        <end position="185"/>
    </location>
</feature>
<protein>
    <submittedName>
        <fullName evidence="9">AzlC family ABC transporter permease</fullName>
    </submittedName>
</protein>
<evidence type="ECO:0000256" key="1">
    <source>
        <dbReference type="ARBA" id="ARBA00004651"/>
    </source>
</evidence>
<accession>A0ABY6MQP4</accession>
<name>A0ABY6MQP4_9BURK</name>
<feature type="transmembrane region" description="Helical" evidence="8">
    <location>
        <begin position="192"/>
        <end position="210"/>
    </location>
</feature>
<proteinExistence type="inferred from homology"/>
<feature type="transmembrane region" description="Helical" evidence="8">
    <location>
        <begin position="47"/>
        <end position="69"/>
    </location>
</feature>
<evidence type="ECO:0000256" key="6">
    <source>
        <dbReference type="ARBA" id="ARBA00022989"/>
    </source>
</evidence>
<keyword evidence="7 8" id="KW-0472">Membrane</keyword>
<gene>
    <name evidence="9" type="ORF">OMP39_11700</name>
</gene>
<keyword evidence="5 8" id="KW-0812">Transmembrane</keyword>
<keyword evidence="3" id="KW-0813">Transport</keyword>
<evidence type="ECO:0000313" key="9">
    <source>
        <dbReference type="EMBL" id="UZD54329.1"/>
    </source>
</evidence>
<evidence type="ECO:0000256" key="7">
    <source>
        <dbReference type="ARBA" id="ARBA00023136"/>
    </source>
</evidence>
<keyword evidence="4" id="KW-1003">Cell membrane</keyword>
<dbReference type="Pfam" id="PF03591">
    <property type="entry name" value="AzlC"/>
    <property type="match status" value="1"/>
</dbReference>
<dbReference type="InterPro" id="IPR011606">
    <property type="entry name" value="Brnchd-chn_aa_trnsp_permease"/>
</dbReference>
<evidence type="ECO:0000256" key="2">
    <source>
        <dbReference type="ARBA" id="ARBA00010735"/>
    </source>
</evidence>
<evidence type="ECO:0000256" key="4">
    <source>
        <dbReference type="ARBA" id="ARBA00022475"/>
    </source>
</evidence>
<feature type="transmembrane region" description="Helical" evidence="8">
    <location>
        <begin position="76"/>
        <end position="97"/>
    </location>
</feature>